<proteinExistence type="predicted"/>
<gene>
    <name evidence="1" type="ORF">K0B96_01755</name>
</gene>
<dbReference type="KEGG" id="ole:K0B96_01755"/>
<protein>
    <submittedName>
        <fullName evidence="1">Inositol monophosphatase</fullName>
    </submittedName>
</protein>
<evidence type="ECO:0000313" key="2">
    <source>
        <dbReference type="Proteomes" id="UP000825051"/>
    </source>
</evidence>
<sequence>MKAKLEEARRLLGALQDHIRDTLIAAREREASKFARIAAVTAADTIYHVDKLSEDAIFAWFEAHWPAAWPVELVMEGIEDGDEVTFPRGTPAAKTVFKCILDPIDGTRNLMYDKRPAWILTGLAPQRGKRTRLGDIVVAVMTELPTSKQWRSDQVSAIRGRGRRGLRAEAVDVRDAARARTRWTPRPSQAKDFRHGFASLARFFPEGKVLTAQIEVALWEELYGVGSSSSPLVFDDQYITTGGQIYELLVGHDRMLGDLRPQVFAKLGLSSSLACHPYDICTALILEEAGGIIETPAGRPLSAPLDTTSPVSWIGFANPVLARTVRPILRRLMREYLG</sequence>
<dbReference type="SUPFAM" id="SSF56655">
    <property type="entry name" value="Carbohydrate phosphatase"/>
    <property type="match status" value="1"/>
</dbReference>
<organism evidence="1 2">
    <name type="scientific">Horticoccus luteus</name>
    <dbReference type="NCBI Taxonomy" id="2862869"/>
    <lineage>
        <taxon>Bacteria</taxon>
        <taxon>Pseudomonadati</taxon>
        <taxon>Verrucomicrobiota</taxon>
        <taxon>Opitutia</taxon>
        <taxon>Opitutales</taxon>
        <taxon>Opitutaceae</taxon>
        <taxon>Horticoccus</taxon>
    </lineage>
</organism>
<evidence type="ECO:0000313" key="1">
    <source>
        <dbReference type="EMBL" id="QYM79369.1"/>
    </source>
</evidence>
<name>A0A8F9TWZ2_9BACT</name>
<dbReference type="Gene3D" id="3.30.540.10">
    <property type="entry name" value="Fructose-1,6-Bisphosphatase, subunit A, domain 1"/>
    <property type="match status" value="1"/>
</dbReference>
<dbReference type="Proteomes" id="UP000825051">
    <property type="component" value="Chromosome"/>
</dbReference>
<keyword evidence="2" id="KW-1185">Reference proteome</keyword>
<dbReference type="RefSeq" id="WP_220163152.1">
    <property type="nucleotide sequence ID" value="NZ_CP080507.1"/>
</dbReference>
<dbReference type="AlphaFoldDB" id="A0A8F9TWZ2"/>
<dbReference type="EMBL" id="CP080507">
    <property type="protein sequence ID" value="QYM79369.1"/>
    <property type="molecule type" value="Genomic_DNA"/>
</dbReference>
<accession>A0A8F9TWZ2</accession>
<reference evidence="1" key="1">
    <citation type="submission" date="2021-08" db="EMBL/GenBank/DDBJ databases">
        <title>Genome of a novel bacterium of the phylum Verrucomicrobia, Oleiharenicola sp. KSB-15.</title>
        <authorList>
            <person name="Chung J.-H."/>
            <person name="Ahn J.-H."/>
            <person name="Yoon Y."/>
            <person name="Kim D.-Y."/>
            <person name="An S.-H."/>
            <person name="Park I."/>
            <person name="Yeon J."/>
        </authorList>
    </citation>
    <scope>NUCLEOTIDE SEQUENCE</scope>
    <source>
        <strain evidence="1">KSB-15</strain>
    </source>
</reference>